<comment type="caution">
    <text evidence="1">The sequence shown here is derived from an EMBL/GenBank/DDBJ whole genome shotgun (WGS) entry which is preliminary data.</text>
</comment>
<dbReference type="RefSeq" id="WP_219550241.1">
    <property type="nucleotide sequence ID" value="NZ_JAHKRN010000056.1"/>
</dbReference>
<name>A0ABW1C7Y1_9ACTN</name>
<dbReference type="Proteomes" id="UP001596096">
    <property type="component" value="Unassembled WGS sequence"/>
</dbReference>
<protein>
    <submittedName>
        <fullName evidence="1">Uncharacterized protein</fullName>
    </submittedName>
</protein>
<accession>A0ABW1C7Y1</accession>
<organism evidence="1 2">
    <name type="scientific">Nonomuraea harbinensis</name>
    <dbReference type="NCBI Taxonomy" id="1286938"/>
    <lineage>
        <taxon>Bacteria</taxon>
        <taxon>Bacillati</taxon>
        <taxon>Actinomycetota</taxon>
        <taxon>Actinomycetes</taxon>
        <taxon>Streptosporangiales</taxon>
        <taxon>Streptosporangiaceae</taxon>
        <taxon>Nonomuraea</taxon>
    </lineage>
</organism>
<sequence length="246" mass="27348">MPNLGYTWGTALQVAYPEHQIYHRGDADMAVGYFAATTTVEVESHADAAVGVSRRRILKLSQNIFGDVTFPDIGPTTMTPYVENFQGGTHSRPGEKQRAIEQAKTVHPDRLVIVLVELTYPMREGVVPGGFDNGQEKRFFLSGGPDPVYWWPGWGGCSTMVIPGNNCGLRSVVNDYRTWVSQFTEGDADDLLEIGLDLRRLREVAAEGKVYGYIDTLRGRDELLDLLELPVIRTAYVLEQVPEIGD</sequence>
<evidence type="ECO:0000313" key="1">
    <source>
        <dbReference type="EMBL" id="MFC5821522.1"/>
    </source>
</evidence>
<keyword evidence="2" id="KW-1185">Reference proteome</keyword>
<evidence type="ECO:0000313" key="2">
    <source>
        <dbReference type="Proteomes" id="UP001596096"/>
    </source>
</evidence>
<gene>
    <name evidence="1" type="ORF">ACFPUY_41100</name>
</gene>
<reference evidence="2" key="1">
    <citation type="journal article" date="2019" name="Int. J. Syst. Evol. Microbiol.">
        <title>The Global Catalogue of Microorganisms (GCM) 10K type strain sequencing project: providing services to taxonomists for standard genome sequencing and annotation.</title>
        <authorList>
            <consortium name="The Broad Institute Genomics Platform"/>
            <consortium name="The Broad Institute Genome Sequencing Center for Infectious Disease"/>
            <person name="Wu L."/>
            <person name="Ma J."/>
        </authorList>
    </citation>
    <scope>NUCLEOTIDE SEQUENCE [LARGE SCALE GENOMIC DNA]</scope>
    <source>
        <strain evidence="2">CGMCC 4.7106</strain>
    </source>
</reference>
<proteinExistence type="predicted"/>
<dbReference type="EMBL" id="JBHSNW010000035">
    <property type="protein sequence ID" value="MFC5821522.1"/>
    <property type="molecule type" value="Genomic_DNA"/>
</dbReference>